<dbReference type="Pfam" id="PF00561">
    <property type="entry name" value="Abhydrolase_1"/>
    <property type="match status" value="1"/>
</dbReference>
<dbReference type="AlphaFoldDB" id="A0A1I3XLY9"/>
<dbReference type="PANTHER" id="PTHR43329">
    <property type="entry name" value="EPOXIDE HYDROLASE"/>
    <property type="match status" value="1"/>
</dbReference>
<dbReference type="EMBL" id="FOSJ01000015">
    <property type="protein sequence ID" value="SFK20046.1"/>
    <property type="molecule type" value="Genomic_DNA"/>
</dbReference>
<dbReference type="Gene3D" id="3.40.50.1820">
    <property type="entry name" value="alpha/beta hydrolase"/>
    <property type="match status" value="1"/>
</dbReference>
<evidence type="ECO:0000256" key="1">
    <source>
        <dbReference type="ARBA" id="ARBA00022801"/>
    </source>
</evidence>
<proteinExistence type="predicted"/>
<gene>
    <name evidence="3" type="ORF">SAMN04488569_101518</name>
</gene>
<dbReference type="InterPro" id="IPR000639">
    <property type="entry name" value="Epox_hydrolase-like"/>
</dbReference>
<reference evidence="4" key="1">
    <citation type="submission" date="2016-10" db="EMBL/GenBank/DDBJ databases">
        <authorList>
            <person name="Varghese N."/>
            <person name="Submissions S."/>
        </authorList>
    </citation>
    <scope>NUCLEOTIDE SEQUENCE [LARGE SCALE GENOMIC DNA]</scope>
    <source>
        <strain evidence="4">DSM 16108</strain>
    </source>
</reference>
<dbReference type="InterPro" id="IPR029058">
    <property type="entry name" value="AB_hydrolase_fold"/>
</dbReference>
<protein>
    <submittedName>
        <fullName evidence="3">Pimeloyl-ACP methyl ester carboxylesterase</fullName>
    </submittedName>
</protein>
<dbReference type="GO" id="GO:0016787">
    <property type="term" value="F:hydrolase activity"/>
    <property type="evidence" value="ECO:0007669"/>
    <property type="project" value="UniProtKB-KW"/>
</dbReference>
<evidence type="ECO:0000313" key="4">
    <source>
        <dbReference type="Proteomes" id="UP000199589"/>
    </source>
</evidence>
<dbReference type="Proteomes" id="UP000199589">
    <property type="component" value="Unassembled WGS sequence"/>
</dbReference>
<dbReference type="RefSeq" id="WP_245750934.1">
    <property type="nucleotide sequence ID" value="NZ_FOSJ01000015.1"/>
</dbReference>
<dbReference type="SUPFAM" id="SSF53474">
    <property type="entry name" value="alpha/beta-Hydrolases"/>
    <property type="match status" value="1"/>
</dbReference>
<name>A0A1I3XLY9_9LACT</name>
<dbReference type="InterPro" id="IPR000073">
    <property type="entry name" value="AB_hydrolase_1"/>
</dbReference>
<dbReference type="PRINTS" id="PR00111">
    <property type="entry name" value="ABHYDROLASE"/>
</dbReference>
<keyword evidence="4" id="KW-1185">Reference proteome</keyword>
<feature type="domain" description="AB hydrolase-1" evidence="2">
    <location>
        <begin position="28"/>
        <end position="273"/>
    </location>
</feature>
<keyword evidence="1" id="KW-0378">Hydrolase</keyword>
<evidence type="ECO:0000313" key="3">
    <source>
        <dbReference type="EMBL" id="SFK20046.1"/>
    </source>
</evidence>
<accession>A0A1I3XLY9</accession>
<dbReference type="PRINTS" id="PR00412">
    <property type="entry name" value="EPOXHYDRLASE"/>
</dbReference>
<organism evidence="3 4">
    <name type="scientific">Marinilactibacillus piezotolerans</name>
    <dbReference type="NCBI Taxonomy" id="258723"/>
    <lineage>
        <taxon>Bacteria</taxon>
        <taxon>Bacillati</taxon>
        <taxon>Bacillota</taxon>
        <taxon>Bacilli</taxon>
        <taxon>Lactobacillales</taxon>
        <taxon>Carnobacteriaceae</taxon>
        <taxon>Marinilactibacillus</taxon>
    </lineage>
</organism>
<sequence length="287" mass="33242">MEKIEYEYVETNGIKLHVAQQGPKDGDLVLLLHGFPEFWYGWKHQMAALAEKGFRVWAPDQRGYNLSDKPEKVREYQMNYLIEDIVGLIKQTGKEKVCLVGHDWGGMVAWQVAKEYPELINKLVILNAPHLSAMSKHVLKHPSQLLKSSYILFFQLQGIPEKMASRSDWQLATEAIQNTSNERTFSKNDLKEYRLAWSKPNAMQSMINWYRANLKFFASAKVTDQITVPTYVIWVMKDQFLSWKLAEKSLEFCDQGQGTILGESTHWLHHEKPEQISHLITNFISAI</sequence>
<evidence type="ECO:0000259" key="2">
    <source>
        <dbReference type="Pfam" id="PF00561"/>
    </source>
</evidence>